<feature type="compositionally biased region" description="Pro residues" evidence="2">
    <location>
        <begin position="23"/>
        <end position="35"/>
    </location>
</feature>
<evidence type="ECO:0000259" key="3">
    <source>
        <dbReference type="PROSITE" id="PS50158"/>
    </source>
</evidence>
<sequence>MADLPASPPTRARQPMFVCWTPHLPPPPRYPPPSVTAPAYPRRASAGPQANPNLRPPSPITPHSRRAWEQLVNASPPPPPRVHYPPPLEADWVPESPNPQATSPDLRIPLQDLRPGSYKSTSARKDATLSYAEVVRDPTSAARRSGPWYGEVKEPSQHNLVRHDWQPVRSRRTRRHAPLEMPRCDGGSDRSRRSNSRRPPTKALLAFKRETKGRCFRCLAPDHLASACRDPVRCFRCRRFGHRERECRAAWAPPQQRPARRGLPTRTTPATRRQPATAPPAQPRATAPASRPPTNNAQTSTHRQPPAVPRCTAPIDSQPRPCSTLAARHPPSEPRTTTSKMAIGDPHTQPEVETVFVSNSFHLEHDARDWEACALVPWALHLLPDAGARDIANLLTRELRLRPGDVTVTLHQPEPYLIRFEQAEHAAEAHRRGRFTGAGIDICLRTWRSLTHALGFRIFYRVRLYLDGIPSHAWTPEIVERVIGHKCALQHIVTDLVQPANSRHIELWAWTVDPSEIPKKVWLAFTHNPAAKSSAFAVSAEPPQLSWQQGARYEVFIHMPLLEDYSAATRDLQQAIDNPHSIIPTRRRFEWRYGLVDGAPPDARLRFPARLPRPPREPIGVDSHPADHSRGRRAPMGAPRAERGARAAGGDGEGGSRRGVSARQDPHDKDDRTRRRPARQHYDDRPFVWPSRRGDDDDDDNGDYDHPGQGCKLGDDYWGYAGAALFVAQATTLKNYVQQQVIEARDTTDISTLDARKRFWHTGTDEYIRKACWLADRLGIEDAVQGEKAWSDPVSLPRVFNTLRAALLPAPATASPTIQDVDRALDILCIEVEEEDARDMGQEHEQAAAQRATGNMVITAAQVAEPEPQQGISAGASVGPRRMRRGRTFDMSKVRRSARLAKKPVMPAVERAQRNLWRKLGVGNDEMAPIEQVLQDFLNMFQGALPDFIITAMTALFDLDDDAADQMNDALLQMAGDDVGELQQVDQAAT</sequence>
<protein>
    <recommendedName>
        <fullName evidence="3">CCHC-type domain-containing protein</fullName>
    </recommendedName>
</protein>
<reference evidence="4" key="1">
    <citation type="submission" date="2019-03" db="EMBL/GenBank/DDBJ databases">
        <title>WGS assembly of Setaria viridis.</title>
        <authorList>
            <person name="Huang P."/>
            <person name="Jenkins J."/>
            <person name="Grimwood J."/>
            <person name="Barry K."/>
            <person name="Healey A."/>
            <person name="Mamidi S."/>
            <person name="Sreedasyam A."/>
            <person name="Shu S."/>
            <person name="Feldman M."/>
            <person name="Wu J."/>
            <person name="Yu Y."/>
            <person name="Chen C."/>
            <person name="Johnson J."/>
            <person name="Rokhsar D."/>
            <person name="Baxter I."/>
            <person name="Schmutz J."/>
            <person name="Brutnell T."/>
            <person name="Kellogg E."/>
        </authorList>
    </citation>
    <scope>NUCLEOTIDE SEQUENCE [LARGE SCALE GENOMIC DNA]</scope>
</reference>
<accession>A0A4U6SW26</accession>
<feature type="compositionally biased region" description="Basic and acidic residues" evidence="2">
    <location>
        <begin position="151"/>
        <end position="166"/>
    </location>
</feature>
<feature type="compositionally biased region" description="Basic and acidic residues" evidence="2">
    <location>
        <begin position="182"/>
        <end position="192"/>
    </location>
</feature>
<keyword evidence="5" id="KW-1185">Reference proteome</keyword>
<organism evidence="4 5">
    <name type="scientific">Setaria viridis</name>
    <name type="common">Green bristlegrass</name>
    <name type="synonym">Setaria italica subsp. viridis</name>
    <dbReference type="NCBI Taxonomy" id="4556"/>
    <lineage>
        <taxon>Eukaryota</taxon>
        <taxon>Viridiplantae</taxon>
        <taxon>Streptophyta</taxon>
        <taxon>Embryophyta</taxon>
        <taxon>Tracheophyta</taxon>
        <taxon>Spermatophyta</taxon>
        <taxon>Magnoliopsida</taxon>
        <taxon>Liliopsida</taxon>
        <taxon>Poales</taxon>
        <taxon>Poaceae</taxon>
        <taxon>PACMAD clade</taxon>
        <taxon>Panicoideae</taxon>
        <taxon>Panicodae</taxon>
        <taxon>Paniceae</taxon>
        <taxon>Cenchrinae</taxon>
        <taxon>Setaria</taxon>
    </lineage>
</organism>
<dbReference type="PANTHER" id="PTHR33087">
    <property type="entry name" value="OS07G0539200 PROTEIN"/>
    <property type="match status" value="1"/>
</dbReference>
<dbReference type="OMA" id="WRIEDHA"/>
<dbReference type="SUPFAM" id="SSF57756">
    <property type="entry name" value="Retrovirus zinc finger-like domains"/>
    <property type="match status" value="1"/>
</dbReference>
<feature type="compositionally biased region" description="Basic and acidic residues" evidence="2">
    <location>
        <begin position="664"/>
        <end position="673"/>
    </location>
</feature>
<dbReference type="InterPro" id="IPR001878">
    <property type="entry name" value="Znf_CCHC"/>
</dbReference>
<proteinExistence type="predicted"/>
<keyword evidence="1" id="KW-0862">Zinc</keyword>
<dbReference type="Proteomes" id="UP000298652">
    <property type="component" value="Chromosome 9"/>
</dbReference>
<evidence type="ECO:0000313" key="5">
    <source>
        <dbReference type="Proteomes" id="UP000298652"/>
    </source>
</evidence>
<dbReference type="AlphaFoldDB" id="A0A4U6SW26"/>
<keyword evidence="1" id="KW-0863">Zinc-finger</keyword>
<dbReference type="Gene3D" id="4.10.60.10">
    <property type="entry name" value="Zinc finger, CCHC-type"/>
    <property type="match status" value="1"/>
</dbReference>
<name>A0A4U6SW26_SETVI</name>
<feature type="region of interest" description="Disordered" evidence="2">
    <location>
        <begin position="139"/>
        <end position="203"/>
    </location>
</feature>
<keyword evidence="1" id="KW-0479">Metal-binding</keyword>
<feature type="region of interest" description="Disordered" evidence="2">
    <location>
        <begin position="1"/>
        <end position="124"/>
    </location>
</feature>
<feature type="domain" description="CCHC-type" evidence="3">
    <location>
        <begin position="233"/>
        <end position="248"/>
    </location>
</feature>
<dbReference type="PROSITE" id="PS50158">
    <property type="entry name" value="ZF_CCHC"/>
    <property type="match status" value="1"/>
</dbReference>
<evidence type="ECO:0000313" key="4">
    <source>
        <dbReference type="EMBL" id="TKV92308.1"/>
    </source>
</evidence>
<gene>
    <name evidence="4" type="ORF">SEVIR_9G155600v2</name>
</gene>
<feature type="compositionally biased region" description="Low complexity" evidence="2">
    <location>
        <begin position="283"/>
        <end position="294"/>
    </location>
</feature>
<evidence type="ECO:0000256" key="2">
    <source>
        <dbReference type="SAM" id="MobiDB-lite"/>
    </source>
</evidence>
<dbReference type="EMBL" id="CM016560">
    <property type="protein sequence ID" value="TKV92308.1"/>
    <property type="molecule type" value="Genomic_DNA"/>
</dbReference>
<dbReference type="Gramene" id="TKV92308">
    <property type="protein sequence ID" value="TKV92308"/>
    <property type="gene ID" value="SEVIR_9G155600v2"/>
</dbReference>
<dbReference type="InterPro" id="IPR036875">
    <property type="entry name" value="Znf_CCHC_sf"/>
</dbReference>
<feature type="region of interest" description="Disordered" evidence="2">
    <location>
        <begin position="247"/>
        <end position="346"/>
    </location>
</feature>
<feature type="compositionally biased region" description="Low complexity" evidence="2">
    <location>
        <begin position="261"/>
        <end position="276"/>
    </location>
</feature>
<feature type="region of interest" description="Disordered" evidence="2">
    <location>
        <begin position="602"/>
        <end position="708"/>
    </location>
</feature>
<dbReference type="InterPro" id="IPR053253">
    <property type="entry name" value="Sex_diff_modulator"/>
</dbReference>
<feature type="compositionally biased region" description="Pro residues" evidence="2">
    <location>
        <begin position="75"/>
        <end position="88"/>
    </location>
</feature>
<dbReference type="PANTHER" id="PTHR33087:SF21">
    <property type="entry name" value="OS03G0782100 PROTEIN"/>
    <property type="match status" value="1"/>
</dbReference>
<dbReference type="GO" id="GO:0003676">
    <property type="term" value="F:nucleic acid binding"/>
    <property type="evidence" value="ECO:0007669"/>
    <property type="project" value="InterPro"/>
</dbReference>
<dbReference type="GO" id="GO:0008270">
    <property type="term" value="F:zinc ion binding"/>
    <property type="evidence" value="ECO:0007669"/>
    <property type="project" value="UniProtKB-KW"/>
</dbReference>
<evidence type="ECO:0000256" key="1">
    <source>
        <dbReference type="PROSITE-ProRule" id="PRU00047"/>
    </source>
</evidence>
<dbReference type="SMART" id="SM00343">
    <property type="entry name" value="ZnF_C2HC"/>
    <property type="match status" value="2"/>
</dbReference>